<dbReference type="Gene3D" id="3.20.20.80">
    <property type="entry name" value="Glycosidases"/>
    <property type="match status" value="1"/>
</dbReference>
<dbReference type="InterPro" id="IPR018371">
    <property type="entry name" value="Chitin-binding_1_CS"/>
</dbReference>
<evidence type="ECO:0000313" key="18">
    <source>
        <dbReference type="Proteomes" id="UP000813427"/>
    </source>
</evidence>
<organism evidence="17 18">
    <name type="scientific">Fusarium tricinctum</name>
    <dbReference type="NCBI Taxonomy" id="61284"/>
    <lineage>
        <taxon>Eukaryota</taxon>
        <taxon>Fungi</taxon>
        <taxon>Dikarya</taxon>
        <taxon>Ascomycota</taxon>
        <taxon>Pezizomycotina</taxon>
        <taxon>Sordariomycetes</taxon>
        <taxon>Hypocreomycetidae</taxon>
        <taxon>Hypocreales</taxon>
        <taxon>Nectriaceae</taxon>
        <taxon>Fusarium</taxon>
        <taxon>Fusarium tricinctum species complex</taxon>
    </lineage>
</organism>
<proteinExistence type="inferred from homology"/>
<dbReference type="PANTHER" id="PTHR11177:SF333">
    <property type="entry name" value="CHITINASE"/>
    <property type="match status" value="1"/>
</dbReference>
<dbReference type="SMART" id="SM00270">
    <property type="entry name" value="ChtBD1"/>
    <property type="match status" value="2"/>
</dbReference>
<evidence type="ECO:0000256" key="3">
    <source>
        <dbReference type="ARBA" id="ARBA00008682"/>
    </source>
</evidence>
<comment type="similarity">
    <text evidence="3">Belongs to the glycosyl hydrolase 18 family. Chitinase class V subfamily.</text>
</comment>
<evidence type="ECO:0000259" key="16">
    <source>
        <dbReference type="PROSITE" id="PS51910"/>
    </source>
</evidence>
<comment type="catalytic activity">
    <reaction evidence="1">
        <text>Random endo-hydrolysis of N-acetyl-beta-D-glucosaminide (1-&gt;4)-beta-linkages in chitin and chitodextrins.</text>
        <dbReference type="EC" id="3.2.1.14"/>
    </reaction>
</comment>
<keyword evidence="8" id="KW-0146">Chitin degradation</keyword>
<evidence type="ECO:0000256" key="4">
    <source>
        <dbReference type="ARBA" id="ARBA00012729"/>
    </source>
</evidence>
<comment type="caution">
    <text evidence="17">The sequence shown here is derived from an EMBL/GenBank/DDBJ whole genome shotgun (WGS) entry which is preliminary data.</text>
</comment>
<keyword evidence="14" id="KW-0732">Signal</keyword>
<dbReference type="Pfam" id="PF00187">
    <property type="entry name" value="Chitin_bind_1"/>
    <property type="match status" value="1"/>
</dbReference>
<feature type="disulfide bond" evidence="12">
    <location>
        <begin position="77"/>
        <end position="89"/>
    </location>
</feature>
<dbReference type="PROSITE" id="PS00026">
    <property type="entry name" value="CHIT_BIND_I_1"/>
    <property type="match status" value="1"/>
</dbReference>
<dbReference type="Pfam" id="PF00704">
    <property type="entry name" value="Glyco_hydro_18"/>
    <property type="match status" value="1"/>
</dbReference>
<dbReference type="OrthoDB" id="73875at2759"/>
<dbReference type="PROSITE" id="PS50941">
    <property type="entry name" value="CHIT_BIND_I_2"/>
    <property type="match status" value="1"/>
</dbReference>
<comment type="subcellular location">
    <subcellularLocation>
        <location evidence="2">Secreted</location>
    </subcellularLocation>
</comment>
<dbReference type="GO" id="GO:0008843">
    <property type="term" value="F:endochitinase activity"/>
    <property type="evidence" value="ECO:0007669"/>
    <property type="project" value="UniProtKB-EC"/>
</dbReference>
<dbReference type="InterPro" id="IPR050314">
    <property type="entry name" value="Glycosyl_Hydrlase_18"/>
</dbReference>
<dbReference type="CDD" id="cd00035">
    <property type="entry name" value="ChtBD1"/>
    <property type="match status" value="1"/>
</dbReference>
<dbReference type="InterPro" id="IPR001002">
    <property type="entry name" value="Chitin-bd_1"/>
</dbReference>
<evidence type="ECO:0000313" key="17">
    <source>
        <dbReference type="EMBL" id="KAH7242669.1"/>
    </source>
</evidence>
<evidence type="ECO:0000256" key="1">
    <source>
        <dbReference type="ARBA" id="ARBA00000822"/>
    </source>
</evidence>
<evidence type="ECO:0000256" key="6">
    <source>
        <dbReference type="ARBA" id="ARBA00022669"/>
    </source>
</evidence>
<dbReference type="AlphaFoldDB" id="A0A8K0WAH9"/>
<dbReference type="GO" id="GO:0008061">
    <property type="term" value="F:chitin binding"/>
    <property type="evidence" value="ECO:0007669"/>
    <property type="project" value="UniProtKB-UniRule"/>
</dbReference>
<dbReference type="InterPro" id="IPR029070">
    <property type="entry name" value="Chitinase_insertion_sf"/>
</dbReference>
<dbReference type="CDD" id="cd06922">
    <property type="entry name" value="ChtBD1_GH18_1"/>
    <property type="match status" value="1"/>
</dbReference>
<dbReference type="EC" id="3.2.1.14" evidence="4"/>
<dbReference type="InterPro" id="IPR011583">
    <property type="entry name" value="Chitinase_II/V-like_cat"/>
</dbReference>
<dbReference type="Gene3D" id="3.30.60.10">
    <property type="entry name" value="Endochitinase-like"/>
    <property type="match status" value="1"/>
</dbReference>
<dbReference type="SMART" id="SM00636">
    <property type="entry name" value="Glyco_18"/>
    <property type="match status" value="1"/>
</dbReference>
<evidence type="ECO:0000259" key="15">
    <source>
        <dbReference type="PROSITE" id="PS50941"/>
    </source>
</evidence>
<evidence type="ECO:0000256" key="10">
    <source>
        <dbReference type="ARBA" id="ARBA00023295"/>
    </source>
</evidence>
<evidence type="ECO:0000256" key="5">
    <source>
        <dbReference type="ARBA" id="ARBA00022525"/>
    </source>
</evidence>
<evidence type="ECO:0000256" key="14">
    <source>
        <dbReference type="SAM" id="SignalP"/>
    </source>
</evidence>
<dbReference type="Gene3D" id="3.10.50.10">
    <property type="match status" value="1"/>
</dbReference>
<dbReference type="GO" id="GO:0006032">
    <property type="term" value="P:chitin catabolic process"/>
    <property type="evidence" value="ECO:0007669"/>
    <property type="project" value="UniProtKB-KW"/>
</dbReference>
<accession>A0A8K0WAH9</accession>
<evidence type="ECO:0000256" key="7">
    <source>
        <dbReference type="ARBA" id="ARBA00022801"/>
    </source>
</evidence>
<comment type="caution">
    <text evidence="12">Lacks conserved residue(s) required for the propagation of feature annotation.</text>
</comment>
<sequence>MRLPVWFLVVVLLCLYVAADSTTCSATKRCEQGCCNKSGNCGFGPDYCGKAVCRSDCGRKSECNPGFGKQWAKSEKCPLNVCCSKHGYCGTTKDFCGSKTVKRPSCKKGGEMERVVGYFEGWARNRPCESFLPEQIPIGLYTHINFAFGTINPNTFSLEPNAAEDKGMYERLMLLKKKDKNLKIYLAIGGWTFNDPGSTASVFSDLAASPARQRLFFSSVQSFMSTYGFDGLDLDWEYPVDNDRGGKDYDYTNFPKFMAKLKDMMDTGDKGLTITLPASYWYLQYFDIKKLEPTVDFFNIMSYDLHGAWDQNVNWTKPYLNAHTNLTEVESALDLLWRNDISPSKVVMGLGFYGRAFTASSAECMEPGCLFIGAANAGSCSREKGILLNSEIDNVIEKRKLKPKLYKEEAVQVVKWEKQWVSYDDEETLQMKVDRAGERCLGGVMVWAISHDTKDAKYNNALAKILDRKVTKGSLDDDETAGDFVKKPYEQCRWTNCKESCPKGWVHVGRLDKHARKDELMHDETGCGGDGQHSFCCPPEEDIPECGWYGHGNGACEKTTNCPSGMSEIGSNQMYCDHPPMVQTACCKTDSNSMKVYGTCKWGEYPECDSSPDCPYEDYNWPVASSGSGSGGLQCSNQKDAAGLESIGVQMRNYCCTTKPDMRFIDCQVFRNIGPMIKGQEDGVCRSNCPSDRVRVAIDWAFQVCSAYEVGGQATCCKTTYSQEKWEPNDKIAAYKEAMASWVEDETCPSPSKVFNKRHLSSSSTELAVRADKAGDMTPLELLTDIIGLIGSQAILSQLRLIWNNAIRDRYEWLQTTYMSNYVRQVWRLDYEGPAAFARGVLCNPRSWNQLIKEFLLGKEDGDSVTASCQNASSGYCDNDGICEYPLGAEGDLKRRQVDLFGRQANRFPHSHHHHHHSRHSIEARGVIVVVVRNPDTSEDPNRYQANRPDHPQIPAIQAQVPRNPLLDEVVVIDMRPICYHTRISLMQLNGNPEHTLQEATRLASDAASRYGPMPLVLWDELWDINLMLEPGVPSLPGGSTVEMGWIMNRVMECLGSKENDQVFMLVEADINAAKNYIMRFQRRISTKTMKGHLLRAGKSKKKILDEHLLIVGRFRACFAMFQYMKQPEFLERFNKIIKDVYLQLKFAEKVFNRNSPENVRLADYWLEWITDYYAHVVKTFKSNIVDMIADARELARDYNDSNASMLRYNLLQFERRLGTAGFVTIDTSGFPSPVRGDGE</sequence>
<dbReference type="SUPFAM" id="SSF54556">
    <property type="entry name" value="Chitinase insertion domain"/>
    <property type="match status" value="1"/>
</dbReference>
<reference evidence="17" key="1">
    <citation type="journal article" date="2021" name="Nat. Commun.">
        <title>Genetic determinants of endophytism in the Arabidopsis root mycobiome.</title>
        <authorList>
            <person name="Mesny F."/>
            <person name="Miyauchi S."/>
            <person name="Thiergart T."/>
            <person name="Pickel B."/>
            <person name="Atanasova L."/>
            <person name="Karlsson M."/>
            <person name="Huettel B."/>
            <person name="Barry K.W."/>
            <person name="Haridas S."/>
            <person name="Chen C."/>
            <person name="Bauer D."/>
            <person name="Andreopoulos W."/>
            <person name="Pangilinan J."/>
            <person name="LaButti K."/>
            <person name="Riley R."/>
            <person name="Lipzen A."/>
            <person name="Clum A."/>
            <person name="Drula E."/>
            <person name="Henrissat B."/>
            <person name="Kohler A."/>
            <person name="Grigoriev I.V."/>
            <person name="Martin F.M."/>
            <person name="Hacquard S."/>
        </authorList>
    </citation>
    <scope>NUCLEOTIDE SEQUENCE</scope>
    <source>
        <strain evidence="17">MPI-SDFR-AT-0068</strain>
    </source>
</reference>
<protein>
    <recommendedName>
        <fullName evidence="4">chitinase</fullName>
        <ecNumber evidence="4">3.2.1.14</ecNumber>
    </recommendedName>
</protein>
<dbReference type="PROSITE" id="PS51910">
    <property type="entry name" value="GH18_2"/>
    <property type="match status" value="1"/>
</dbReference>
<keyword evidence="18" id="KW-1185">Reference proteome</keyword>
<dbReference type="InterPro" id="IPR017853">
    <property type="entry name" value="GH"/>
</dbReference>
<evidence type="ECO:0000256" key="13">
    <source>
        <dbReference type="RuleBase" id="RU000489"/>
    </source>
</evidence>
<evidence type="ECO:0000256" key="12">
    <source>
        <dbReference type="PROSITE-ProRule" id="PRU00261"/>
    </source>
</evidence>
<evidence type="ECO:0000256" key="9">
    <source>
        <dbReference type="ARBA" id="ARBA00023277"/>
    </source>
</evidence>
<dbReference type="PROSITE" id="PS01095">
    <property type="entry name" value="GH18_1"/>
    <property type="match status" value="1"/>
</dbReference>
<evidence type="ECO:0000256" key="11">
    <source>
        <dbReference type="ARBA" id="ARBA00023326"/>
    </source>
</evidence>
<dbReference type="InterPro" id="IPR001223">
    <property type="entry name" value="Glyco_hydro18_cat"/>
</dbReference>
<keyword evidence="6 12" id="KW-0147">Chitin-binding</keyword>
<dbReference type="InterPro" id="IPR001579">
    <property type="entry name" value="Glyco_hydro_18_chit_AS"/>
</dbReference>
<gene>
    <name evidence="17" type="ORF">BKA59DRAFT_494891</name>
</gene>
<keyword evidence="11" id="KW-0624">Polysaccharide degradation</keyword>
<keyword evidence="12" id="KW-1015">Disulfide bond</keyword>
<feature type="domain" description="Chitin-binding type-1" evidence="15">
    <location>
        <begin position="54"/>
        <end position="130"/>
    </location>
</feature>
<dbReference type="SUPFAM" id="SSF57016">
    <property type="entry name" value="Plant lectins/antimicrobial peptides"/>
    <property type="match status" value="1"/>
</dbReference>
<feature type="signal peptide" evidence="14">
    <location>
        <begin position="1"/>
        <end position="19"/>
    </location>
</feature>
<feature type="domain" description="GH18" evidence="16">
    <location>
        <begin position="113"/>
        <end position="469"/>
    </location>
</feature>
<keyword evidence="10 13" id="KW-0326">Glycosidase</keyword>
<keyword evidence="5" id="KW-0964">Secreted</keyword>
<dbReference type="InterPro" id="IPR036861">
    <property type="entry name" value="Endochitinase-like_sf"/>
</dbReference>
<feature type="chain" id="PRO_5035469862" description="chitinase" evidence="14">
    <location>
        <begin position="20"/>
        <end position="1240"/>
    </location>
</feature>
<dbReference type="GO" id="GO:0005576">
    <property type="term" value="C:extracellular region"/>
    <property type="evidence" value="ECO:0007669"/>
    <property type="project" value="UniProtKB-SubCell"/>
</dbReference>
<keyword evidence="9" id="KW-0119">Carbohydrate metabolism</keyword>
<dbReference type="EMBL" id="JAGPXF010000005">
    <property type="protein sequence ID" value="KAH7242669.1"/>
    <property type="molecule type" value="Genomic_DNA"/>
</dbReference>
<evidence type="ECO:0000256" key="8">
    <source>
        <dbReference type="ARBA" id="ARBA00023024"/>
    </source>
</evidence>
<dbReference type="SUPFAM" id="SSF51445">
    <property type="entry name" value="(Trans)glycosidases"/>
    <property type="match status" value="1"/>
</dbReference>
<dbReference type="GO" id="GO:0000272">
    <property type="term" value="P:polysaccharide catabolic process"/>
    <property type="evidence" value="ECO:0007669"/>
    <property type="project" value="UniProtKB-KW"/>
</dbReference>
<evidence type="ECO:0000256" key="2">
    <source>
        <dbReference type="ARBA" id="ARBA00004613"/>
    </source>
</evidence>
<dbReference type="Proteomes" id="UP000813427">
    <property type="component" value="Unassembled WGS sequence"/>
</dbReference>
<keyword evidence="7 13" id="KW-0378">Hydrolase</keyword>
<dbReference type="PANTHER" id="PTHR11177">
    <property type="entry name" value="CHITINASE"/>
    <property type="match status" value="1"/>
</dbReference>
<feature type="disulfide bond" evidence="12">
    <location>
        <begin position="82"/>
        <end position="96"/>
    </location>
</feature>
<name>A0A8K0WAH9_9HYPO</name>